<gene>
    <name evidence="3" type="ORF">Aco04nite_74220</name>
</gene>
<keyword evidence="2" id="KW-0472">Membrane</keyword>
<dbReference type="RefSeq" id="WP_213001858.1">
    <property type="nucleotide sequence ID" value="NZ_BAAATW010000020.1"/>
</dbReference>
<sequence>MDADGNNHLAGGGPGGEGGSFVRRFLTSPTALPESLAPATLLTISLVLSVALVGLATIALAP</sequence>
<feature type="transmembrane region" description="Helical" evidence="2">
    <location>
        <begin position="36"/>
        <end position="61"/>
    </location>
</feature>
<protein>
    <submittedName>
        <fullName evidence="3">Uncharacterized protein</fullName>
    </submittedName>
</protein>
<organism evidence="3 4">
    <name type="scientific">Winogradskya consettensis</name>
    <dbReference type="NCBI Taxonomy" id="113560"/>
    <lineage>
        <taxon>Bacteria</taxon>
        <taxon>Bacillati</taxon>
        <taxon>Actinomycetota</taxon>
        <taxon>Actinomycetes</taxon>
        <taxon>Micromonosporales</taxon>
        <taxon>Micromonosporaceae</taxon>
        <taxon>Winogradskya</taxon>
    </lineage>
</organism>
<name>A0A919SYE0_9ACTN</name>
<keyword evidence="2" id="KW-1133">Transmembrane helix</keyword>
<dbReference type="EMBL" id="BOQP01000045">
    <property type="protein sequence ID" value="GIM80986.1"/>
    <property type="molecule type" value="Genomic_DNA"/>
</dbReference>
<evidence type="ECO:0000256" key="1">
    <source>
        <dbReference type="SAM" id="MobiDB-lite"/>
    </source>
</evidence>
<feature type="compositionally biased region" description="Gly residues" evidence="1">
    <location>
        <begin position="10"/>
        <end position="19"/>
    </location>
</feature>
<proteinExistence type="predicted"/>
<accession>A0A919SYE0</accession>
<dbReference type="Proteomes" id="UP000680865">
    <property type="component" value="Unassembled WGS sequence"/>
</dbReference>
<keyword evidence="4" id="KW-1185">Reference proteome</keyword>
<keyword evidence="2" id="KW-0812">Transmembrane</keyword>
<comment type="caution">
    <text evidence="3">The sequence shown here is derived from an EMBL/GenBank/DDBJ whole genome shotgun (WGS) entry which is preliminary data.</text>
</comment>
<feature type="region of interest" description="Disordered" evidence="1">
    <location>
        <begin position="1"/>
        <end position="21"/>
    </location>
</feature>
<evidence type="ECO:0000313" key="4">
    <source>
        <dbReference type="Proteomes" id="UP000680865"/>
    </source>
</evidence>
<evidence type="ECO:0000313" key="3">
    <source>
        <dbReference type="EMBL" id="GIM80986.1"/>
    </source>
</evidence>
<evidence type="ECO:0000256" key="2">
    <source>
        <dbReference type="SAM" id="Phobius"/>
    </source>
</evidence>
<reference evidence="3" key="1">
    <citation type="submission" date="2021-03" db="EMBL/GenBank/DDBJ databases">
        <title>Whole genome shotgun sequence of Actinoplanes consettensis NBRC 14913.</title>
        <authorList>
            <person name="Komaki H."/>
            <person name="Tamura T."/>
        </authorList>
    </citation>
    <scope>NUCLEOTIDE SEQUENCE</scope>
    <source>
        <strain evidence="3">NBRC 14913</strain>
    </source>
</reference>
<dbReference type="AlphaFoldDB" id="A0A919SYE0"/>